<dbReference type="Gene3D" id="1.10.10.10">
    <property type="entry name" value="Winged helix-like DNA-binding domain superfamily/Winged helix DNA-binding domain"/>
    <property type="match status" value="1"/>
</dbReference>
<evidence type="ECO:0000313" key="6">
    <source>
        <dbReference type="EMBL" id="SCM79428.1"/>
    </source>
</evidence>
<dbReference type="RefSeq" id="WP_288198534.1">
    <property type="nucleotide sequence ID" value="NZ_LT608334.1"/>
</dbReference>
<dbReference type="PROSITE" id="PS50931">
    <property type="entry name" value="HTH_LYSR"/>
    <property type="match status" value="1"/>
</dbReference>
<evidence type="ECO:0000256" key="2">
    <source>
        <dbReference type="ARBA" id="ARBA00023015"/>
    </source>
</evidence>
<keyword evidence="3" id="KW-0238">DNA-binding</keyword>
<dbReference type="GO" id="GO:0005829">
    <property type="term" value="C:cytosol"/>
    <property type="evidence" value="ECO:0007669"/>
    <property type="project" value="TreeGrafter"/>
</dbReference>
<keyword evidence="2" id="KW-0805">Transcription regulation</keyword>
<accession>A0A212LPE8</accession>
<dbReference type="GO" id="GO:0003700">
    <property type="term" value="F:DNA-binding transcription factor activity"/>
    <property type="evidence" value="ECO:0007669"/>
    <property type="project" value="InterPro"/>
</dbReference>
<dbReference type="InterPro" id="IPR005119">
    <property type="entry name" value="LysR_subst-bd"/>
</dbReference>
<dbReference type="Gene3D" id="3.40.190.290">
    <property type="match status" value="1"/>
</dbReference>
<evidence type="ECO:0000256" key="1">
    <source>
        <dbReference type="ARBA" id="ARBA00009437"/>
    </source>
</evidence>
<dbReference type="SUPFAM" id="SSF53850">
    <property type="entry name" value="Periplasmic binding protein-like II"/>
    <property type="match status" value="1"/>
</dbReference>
<dbReference type="GO" id="GO:0003677">
    <property type="term" value="F:DNA binding"/>
    <property type="evidence" value="ECO:0007669"/>
    <property type="project" value="UniProtKB-KW"/>
</dbReference>
<dbReference type="PRINTS" id="PR00039">
    <property type="entry name" value="HTHLYSR"/>
</dbReference>
<reference evidence="6" key="1">
    <citation type="submission" date="2016-08" db="EMBL/GenBank/DDBJ databases">
        <authorList>
            <person name="Seilhamer J.J."/>
        </authorList>
    </citation>
    <scope>NUCLEOTIDE SEQUENCE</scope>
    <source>
        <strain evidence="6">86</strain>
    </source>
</reference>
<dbReference type="SUPFAM" id="SSF46785">
    <property type="entry name" value="Winged helix' DNA-binding domain"/>
    <property type="match status" value="1"/>
</dbReference>
<dbReference type="Pfam" id="PF00126">
    <property type="entry name" value="HTH_1"/>
    <property type="match status" value="1"/>
</dbReference>
<protein>
    <submittedName>
        <fullName evidence="6">Putative Transcriptional regulator, LysR family</fullName>
    </submittedName>
</protein>
<dbReference type="CDD" id="cd05466">
    <property type="entry name" value="PBP2_LTTR_substrate"/>
    <property type="match status" value="1"/>
</dbReference>
<name>A0A212LPE8_9HYPH</name>
<evidence type="ECO:0000256" key="4">
    <source>
        <dbReference type="ARBA" id="ARBA00023163"/>
    </source>
</evidence>
<keyword evidence="4" id="KW-0804">Transcription</keyword>
<dbReference type="Pfam" id="PF03466">
    <property type="entry name" value="LysR_substrate"/>
    <property type="match status" value="1"/>
</dbReference>
<dbReference type="EMBL" id="FMJD01000013">
    <property type="protein sequence ID" value="SCM79428.1"/>
    <property type="molecule type" value="Genomic_DNA"/>
</dbReference>
<feature type="domain" description="HTH lysR-type" evidence="5">
    <location>
        <begin position="1"/>
        <end position="58"/>
    </location>
</feature>
<organism evidence="6">
    <name type="scientific">uncultured Pleomorphomonas sp</name>
    <dbReference type="NCBI Taxonomy" id="442121"/>
    <lineage>
        <taxon>Bacteria</taxon>
        <taxon>Pseudomonadati</taxon>
        <taxon>Pseudomonadota</taxon>
        <taxon>Alphaproteobacteria</taxon>
        <taxon>Hyphomicrobiales</taxon>
        <taxon>Pleomorphomonadaceae</taxon>
        <taxon>Pleomorphomonas</taxon>
        <taxon>environmental samples</taxon>
    </lineage>
</organism>
<evidence type="ECO:0000256" key="3">
    <source>
        <dbReference type="ARBA" id="ARBA00023125"/>
    </source>
</evidence>
<dbReference type="InterPro" id="IPR000847">
    <property type="entry name" value="LysR_HTH_N"/>
</dbReference>
<dbReference type="InterPro" id="IPR036388">
    <property type="entry name" value="WH-like_DNA-bd_sf"/>
</dbReference>
<dbReference type="InterPro" id="IPR036390">
    <property type="entry name" value="WH_DNA-bd_sf"/>
</dbReference>
<comment type="similarity">
    <text evidence="1">Belongs to the LysR transcriptional regulatory family.</text>
</comment>
<proteinExistence type="inferred from homology"/>
<sequence length="295" mass="32728">MDFDSLRYFMEVYRVGTLTRAAEGLCVTQQAVSRKIIMLEEELGVRLFLRTARGMIPTERGLRLREKAELILGTAAEIRDGIGANPKMRKTQLKMGFSPGTLFSLGVERIMRLIAGYEDLHLDMAEHSDSDCEASVADGSLDFAITINPGTDKGLAYLSLYRDDYVVLVGAGHPLAGKADLRLADVARYPQVMLDDSFRMQAQLMARFRRDGLTPTIRTRISHDLNVAYDLVADNEAAFVFVRGLIPEAALRKTVRLPLVEPDLSWDIGIISRPETLARHPSIGQLADDYRAAAG</sequence>
<dbReference type="InterPro" id="IPR050950">
    <property type="entry name" value="HTH-type_LysR_regulators"/>
</dbReference>
<dbReference type="PANTHER" id="PTHR30419">
    <property type="entry name" value="HTH-TYPE TRANSCRIPTIONAL REGULATOR YBHD"/>
    <property type="match status" value="1"/>
</dbReference>
<evidence type="ECO:0000259" key="5">
    <source>
        <dbReference type="PROSITE" id="PS50931"/>
    </source>
</evidence>
<dbReference type="AlphaFoldDB" id="A0A212LPE8"/>
<gene>
    <name evidence="6" type="ORF">KL86PLE_90398</name>
</gene>
<dbReference type="FunFam" id="1.10.10.10:FF:000001">
    <property type="entry name" value="LysR family transcriptional regulator"/>
    <property type="match status" value="1"/>
</dbReference>